<feature type="non-terminal residue" evidence="2">
    <location>
        <position position="1"/>
    </location>
</feature>
<feature type="region of interest" description="Disordered" evidence="1">
    <location>
        <begin position="1"/>
        <end position="28"/>
    </location>
</feature>
<sequence>VRTRLDRQDIIKSRSATDDEQPEGVADS</sequence>
<protein>
    <submittedName>
        <fullName evidence="2">Uncharacterized protein</fullName>
    </submittedName>
</protein>
<evidence type="ECO:0000256" key="1">
    <source>
        <dbReference type="SAM" id="MobiDB-lite"/>
    </source>
</evidence>
<evidence type="ECO:0000313" key="2">
    <source>
        <dbReference type="EMBL" id="SVD66224.1"/>
    </source>
</evidence>
<feature type="compositionally biased region" description="Basic and acidic residues" evidence="1">
    <location>
        <begin position="1"/>
        <end position="17"/>
    </location>
</feature>
<reference evidence="2" key="1">
    <citation type="submission" date="2018-05" db="EMBL/GenBank/DDBJ databases">
        <authorList>
            <person name="Lanie J.A."/>
            <person name="Ng W.-L."/>
            <person name="Kazmierczak K.M."/>
            <person name="Andrzejewski T.M."/>
            <person name="Davidsen T.M."/>
            <person name="Wayne K.J."/>
            <person name="Tettelin H."/>
            <person name="Glass J.I."/>
            <person name="Rusch D."/>
            <person name="Podicherti R."/>
            <person name="Tsui H.-C.T."/>
            <person name="Winkler M.E."/>
        </authorList>
    </citation>
    <scope>NUCLEOTIDE SEQUENCE</scope>
</reference>
<name>A0A382X5S5_9ZZZZ</name>
<gene>
    <name evidence="2" type="ORF">METZ01_LOCUS419078</name>
</gene>
<dbReference type="EMBL" id="UINC01165052">
    <property type="protein sequence ID" value="SVD66224.1"/>
    <property type="molecule type" value="Genomic_DNA"/>
</dbReference>
<proteinExistence type="predicted"/>
<accession>A0A382X5S5</accession>
<dbReference type="AlphaFoldDB" id="A0A382X5S5"/>
<organism evidence="2">
    <name type="scientific">marine metagenome</name>
    <dbReference type="NCBI Taxonomy" id="408172"/>
    <lineage>
        <taxon>unclassified sequences</taxon>
        <taxon>metagenomes</taxon>
        <taxon>ecological metagenomes</taxon>
    </lineage>
</organism>